<reference evidence="2" key="1">
    <citation type="submission" date="2019-12" db="EMBL/GenBank/DDBJ databases">
        <title>Genome sequence of Babesia ovis.</title>
        <authorList>
            <person name="Yamagishi J."/>
            <person name="Sevinc F."/>
            <person name="Xuan X."/>
        </authorList>
    </citation>
    <scope>NUCLEOTIDE SEQUENCE</scope>
    <source>
        <strain evidence="2">Selcuk</strain>
    </source>
</reference>
<feature type="region of interest" description="Disordered" evidence="1">
    <location>
        <begin position="345"/>
        <end position="390"/>
    </location>
</feature>
<feature type="compositionally biased region" description="Polar residues" evidence="1">
    <location>
        <begin position="147"/>
        <end position="157"/>
    </location>
</feature>
<gene>
    <name evidence="2" type="ORF">BaOVIS_025790</name>
</gene>
<sequence length="1142" mass="128169">MRSASISSRDKYDTSGLDPSKVDNSDAMARRSYDNLGSNTDALMSQDSVDDVQSHKKSRSNTYDGSHFNGSSLGHMDTGNDALLSVESGSDLSHAHLGSFFTNNGSRSAFRPRGSARSYKSEHEFISEQEQSEVLRQSYNSAYSGLTKQASSDNSVVNDDLEPSDTELSTSEHNLENTCVKYGLTTESIQDILSGRRQSIDGSGRNRDQFSENSDASCDSFRDEMLIYLLKQQIKLKNKLKVQKNMTQLNANRKDLGSICTSSGAHPSVTKSQSVTKKVNMAKYCKNLEELGPEELECLDEMLDFNDNSGTEDLDATPSSHLQESDLQWTRGDLSDVAESAQETDLYSSQEATPWRAGGTANSHKIHDRVSNRNPNIRKKRKSSSADSIISQEADSLHNEINELIHNLENTGLRDSTSMPQGMVHQGFPPMQQPFVTVPYGYQVPPDMYQLDAVDYEEPDEMVLPIKVPTKPPQPEVVDAEVMTDETARMNQLNAFERFTREIEQQEQEQSMAHQTDNTRIAKDGIAWEITESYLKEEERKLLQERKRAELLRQMNEPPTSKSVALRDYYNQWVAKKEAAKQMGGSEEHIGLETSTPQRGIGGPIHKTNVFRRTRDVTRSSEDTAAEVSHPRHMTYPKVDASTTTHEHQRQYIEATEEGREYKDVYIKGTWDPRTGAIKISNDIDSTQITDKPNLVDHVNLSKQNPGNLMQENWDMDVKPAEDTLATNEELGLHLPDIGQSLNRERTASDDSVGSSPKNSARSSSTDSANRLYEKDEFNLPSGPMPGDLDEEEYTPGGRRKYAMGFSDFYMPPIRNATDVYNTAMSMMNRAPFKVAEETKHHHYHYYNDRRHRRCHHRRKHKHCCSKKKEKCSHHCSCSHKSATTSSVEPDGQVAPTVLVQKHVPTPAVWQTSPRSHVDTRTMYSPRSPNNVVNSTVLPHTLQMDMTGNTRVVSTSGAASGASTPVSAGDIVTDVFKAKSTDFVKVTMYHEASDAKTERQKELLVFSPTNQKLLSTMIDTNNVLSDGSISPSMRSSVYMPGIPNVFKRRVNSRVGSPRTCTSPLRRIEEFDKPSCCCTTPAEESKEDLEQEVKTEPKETEVEYDTGMEYGEQFTFRGSEPEVKPAESSPSMYRTRVIYVGQH</sequence>
<dbReference type="AlphaFoldDB" id="A0A9W5TCV9"/>
<comment type="caution">
    <text evidence="2">The sequence shown here is derived from an EMBL/GenBank/DDBJ whole genome shotgun (WGS) entry which is preliminary data.</text>
</comment>
<evidence type="ECO:0000313" key="3">
    <source>
        <dbReference type="Proteomes" id="UP001057455"/>
    </source>
</evidence>
<evidence type="ECO:0000313" key="2">
    <source>
        <dbReference type="EMBL" id="GFE55175.1"/>
    </source>
</evidence>
<accession>A0A9W5TCV9</accession>
<feature type="compositionally biased region" description="Polar residues" evidence="1">
    <location>
        <begin position="750"/>
        <end position="769"/>
    </location>
</feature>
<feature type="compositionally biased region" description="Polar residues" evidence="1">
    <location>
        <begin position="60"/>
        <end position="72"/>
    </location>
</feature>
<feature type="region of interest" description="Disordered" evidence="1">
    <location>
        <begin position="147"/>
        <end position="171"/>
    </location>
</feature>
<organism evidence="2 3">
    <name type="scientific">Babesia ovis</name>
    <dbReference type="NCBI Taxonomy" id="5869"/>
    <lineage>
        <taxon>Eukaryota</taxon>
        <taxon>Sar</taxon>
        <taxon>Alveolata</taxon>
        <taxon>Apicomplexa</taxon>
        <taxon>Aconoidasida</taxon>
        <taxon>Piroplasmida</taxon>
        <taxon>Babesiidae</taxon>
        <taxon>Babesia</taxon>
    </lineage>
</organism>
<feature type="compositionally biased region" description="Basic and acidic residues" evidence="1">
    <location>
        <begin position="20"/>
        <end position="33"/>
    </location>
</feature>
<dbReference type="OrthoDB" id="366466at2759"/>
<evidence type="ECO:0000256" key="1">
    <source>
        <dbReference type="SAM" id="MobiDB-lite"/>
    </source>
</evidence>
<feature type="region of interest" description="Disordered" evidence="1">
    <location>
        <begin position="1"/>
        <end position="74"/>
    </location>
</feature>
<dbReference type="Proteomes" id="UP001057455">
    <property type="component" value="Unassembled WGS sequence"/>
</dbReference>
<keyword evidence="3" id="KW-1185">Reference proteome</keyword>
<feature type="region of interest" description="Disordered" evidence="1">
    <location>
        <begin position="736"/>
        <end position="788"/>
    </location>
</feature>
<feature type="compositionally biased region" description="Polar residues" evidence="1">
    <location>
        <begin position="35"/>
        <end position="47"/>
    </location>
</feature>
<dbReference type="EMBL" id="BLIY01000017">
    <property type="protein sequence ID" value="GFE55175.1"/>
    <property type="molecule type" value="Genomic_DNA"/>
</dbReference>
<proteinExistence type="predicted"/>
<feature type="region of interest" description="Disordered" evidence="1">
    <location>
        <begin position="910"/>
        <end position="933"/>
    </location>
</feature>
<name>A0A9W5TCV9_BABOV</name>
<protein>
    <submittedName>
        <fullName evidence="2">Uncharacterized protein</fullName>
    </submittedName>
</protein>
<feature type="region of interest" description="Disordered" evidence="1">
    <location>
        <begin position="584"/>
        <end position="606"/>
    </location>
</feature>
<feature type="compositionally biased region" description="Polar residues" evidence="1">
    <location>
        <begin position="922"/>
        <end position="933"/>
    </location>
</feature>